<accession>A0A026WUK5</accession>
<reference evidence="2 3" key="1">
    <citation type="journal article" date="2014" name="Curr. Biol.">
        <title>The genome of the clonal raider ant Cerapachys biroi.</title>
        <authorList>
            <person name="Oxley P.R."/>
            <person name="Ji L."/>
            <person name="Fetter-Pruneda I."/>
            <person name="McKenzie S.K."/>
            <person name="Li C."/>
            <person name="Hu H."/>
            <person name="Zhang G."/>
            <person name="Kronauer D.J."/>
        </authorList>
    </citation>
    <scope>NUCLEOTIDE SEQUENCE [LARGE SCALE GENOMIC DNA]</scope>
</reference>
<dbReference type="EMBL" id="KK107119">
    <property type="protein sequence ID" value="EZA58794.1"/>
    <property type="molecule type" value="Genomic_DNA"/>
</dbReference>
<organism evidence="2 3">
    <name type="scientific">Ooceraea biroi</name>
    <name type="common">Clonal raider ant</name>
    <name type="synonym">Cerapachys biroi</name>
    <dbReference type="NCBI Taxonomy" id="2015173"/>
    <lineage>
        <taxon>Eukaryota</taxon>
        <taxon>Metazoa</taxon>
        <taxon>Ecdysozoa</taxon>
        <taxon>Arthropoda</taxon>
        <taxon>Hexapoda</taxon>
        <taxon>Insecta</taxon>
        <taxon>Pterygota</taxon>
        <taxon>Neoptera</taxon>
        <taxon>Endopterygota</taxon>
        <taxon>Hymenoptera</taxon>
        <taxon>Apocrita</taxon>
        <taxon>Aculeata</taxon>
        <taxon>Formicoidea</taxon>
        <taxon>Formicidae</taxon>
        <taxon>Dorylinae</taxon>
        <taxon>Ooceraea</taxon>
    </lineage>
</organism>
<keyword evidence="3" id="KW-1185">Reference proteome</keyword>
<evidence type="ECO:0000256" key="1">
    <source>
        <dbReference type="SAM" id="MobiDB-lite"/>
    </source>
</evidence>
<evidence type="ECO:0000313" key="3">
    <source>
        <dbReference type="Proteomes" id="UP000053097"/>
    </source>
</evidence>
<sequence length="104" mass="12084">MSMRHGDRQTLFSMTNYPRTYPPKAGQLDAISARAERERERESESERERERERKREKERDLNAQRHECAASISTSIPIPSFGEEPACAKKETGLPLRARLALRR</sequence>
<protein>
    <submittedName>
        <fullName evidence="2">Uncharacterized protein</fullName>
    </submittedName>
</protein>
<name>A0A026WUK5_OOCBI</name>
<dbReference type="AlphaFoldDB" id="A0A026WUK5"/>
<proteinExistence type="predicted"/>
<evidence type="ECO:0000313" key="2">
    <source>
        <dbReference type="EMBL" id="EZA58794.1"/>
    </source>
</evidence>
<gene>
    <name evidence="2" type="ORF">X777_14963</name>
</gene>
<feature type="compositionally biased region" description="Basic and acidic residues" evidence="1">
    <location>
        <begin position="34"/>
        <end position="68"/>
    </location>
</feature>
<feature type="region of interest" description="Disordered" evidence="1">
    <location>
        <begin position="1"/>
        <end position="71"/>
    </location>
</feature>
<dbReference type="Proteomes" id="UP000053097">
    <property type="component" value="Unassembled WGS sequence"/>
</dbReference>